<feature type="non-terminal residue" evidence="1">
    <location>
        <position position="1"/>
    </location>
</feature>
<dbReference type="RefSeq" id="XP_003148068.1">
    <property type="nucleotide sequence ID" value="XM_003148020.1"/>
</dbReference>
<evidence type="ECO:0000313" key="1">
    <source>
        <dbReference type="EMBL" id="EFO16001.1"/>
    </source>
</evidence>
<dbReference type="AlphaFoldDB" id="A0A1S0TLI7"/>
<name>A0A1S0TLI7_LOALO</name>
<dbReference type="InParanoid" id="A0A1S0TLI7"/>
<dbReference type="EMBL" id="JH712335">
    <property type="protein sequence ID" value="EFO16001.1"/>
    <property type="molecule type" value="Genomic_DNA"/>
</dbReference>
<proteinExistence type="predicted"/>
<accession>A0A1S0TLI7</accession>
<gene>
    <name evidence="1" type="ORF">LOAG_12507</name>
</gene>
<reference evidence="1" key="1">
    <citation type="submission" date="2012-04" db="EMBL/GenBank/DDBJ databases">
        <title>The Genome Sequence of Loa loa.</title>
        <authorList>
            <consortium name="The Broad Institute Genome Sequencing Platform"/>
            <consortium name="Broad Institute Genome Sequencing Center for Infectious Disease"/>
            <person name="Nutman T.B."/>
            <person name="Fink D.L."/>
            <person name="Russ C."/>
            <person name="Young S."/>
            <person name="Zeng Q."/>
            <person name="Gargeya S."/>
            <person name="Alvarado L."/>
            <person name="Berlin A."/>
            <person name="Chapman S.B."/>
            <person name="Chen Z."/>
            <person name="Freedman E."/>
            <person name="Gellesch M."/>
            <person name="Goldberg J."/>
            <person name="Griggs A."/>
            <person name="Gujja S."/>
            <person name="Heilman E.R."/>
            <person name="Heiman D."/>
            <person name="Howarth C."/>
            <person name="Mehta T."/>
            <person name="Neiman D."/>
            <person name="Pearson M."/>
            <person name="Roberts A."/>
            <person name="Saif S."/>
            <person name="Shea T."/>
            <person name="Shenoy N."/>
            <person name="Sisk P."/>
            <person name="Stolte C."/>
            <person name="Sykes S."/>
            <person name="White J."/>
            <person name="Yandava C."/>
            <person name="Haas B."/>
            <person name="Henn M.R."/>
            <person name="Nusbaum C."/>
            <person name="Birren B."/>
        </authorList>
    </citation>
    <scope>NUCLEOTIDE SEQUENCE [LARGE SCALE GENOMIC DNA]</scope>
</reference>
<sequence length="117" mass="13832">VSLIFFNLITKDNKKIDKNRKRSEREKSTEVKWRTYRLPLSSLILTVMRYLSKQLKSMNRIMNRFTGALNYQVMRAASIIVIVSVLGSCRVTVKLYVFRLDYYQGERIVILILYFGV</sequence>
<dbReference type="GeneID" id="9949971"/>
<dbReference type="KEGG" id="loa:LOAG_12507"/>
<protein>
    <submittedName>
        <fullName evidence="1">Uncharacterized protein</fullName>
    </submittedName>
</protein>
<dbReference type="CTD" id="9949971"/>
<organism evidence="1">
    <name type="scientific">Loa loa</name>
    <name type="common">Eye worm</name>
    <name type="synonym">Filaria loa</name>
    <dbReference type="NCBI Taxonomy" id="7209"/>
    <lineage>
        <taxon>Eukaryota</taxon>
        <taxon>Metazoa</taxon>
        <taxon>Ecdysozoa</taxon>
        <taxon>Nematoda</taxon>
        <taxon>Chromadorea</taxon>
        <taxon>Rhabditida</taxon>
        <taxon>Spirurina</taxon>
        <taxon>Spiruromorpha</taxon>
        <taxon>Filarioidea</taxon>
        <taxon>Onchocercidae</taxon>
        <taxon>Loa</taxon>
    </lineage>
</organism>